<gene>
    <name evidence="1" type="ORF">HHO47_11645</name>
</gene>
<dbReference type="Proteomes" id="UP000570493">
    <property type="component" value="Unassembled WGS sequence"/>
</dbReference>
<evidence type="ECO:0000313" key="1">
    <source>
        <dbReference type="EMBL" id="NMM41461.1"/>
    </source>
</evidence>
<dbReference type="EMBL" id="JABBMT010000016">
    <property type="protein sequence ID" value="NMM41461.1"/>
    <property type="molecule type" value="Genomic_DNA"/>
</dbReference>
<comment type="caution">
    <text evidence="1">The sequence shown here is derived from an EMBL/GenBank/DDBJ whole genome shotgun (WGS) entry which is preliminary data.</text>
</comment>
<protein>
    <submittedName>
        <fullName evidence="1">Uncharacterized protein</fullName>
    </submittedName>
</protein>
<name>A0A7Y0DVH2_9GAMM</name>
<dbReference type="RefSeq" id="WP_169020440.1">
    <property type="nucleotide sequence ID" value="NZ_JABBMT010000016.1"/>
</dbReference>
<proteinExistence type="predicted"/>
<sequence>MDRKIIEQLSNIIFKYAYNQGIEDGKQGVYIEPNALFQEYKKRINFPDKANKTN</sequence>
<keyword evidence="2" id="KW-1185">Reference proteome</keyword>
<organism evidence="1 2">
    <name type="scientific">Pseudoalteromonas arctica</name>
    <dbReference type="NCBI Taxonomy" id="394751"/>
    <lineage>
        <taxon>Bacteria</taxon>
        <taxon>Pseudomonadati</taxon>
        <taxon>Pseudomonadota</taxon>
        <taxon>Gammaproteobacteria</taxon>
        <taxon>Alteromonadales</taxon>
        <taxon>Pseudoalteromonadaceae</taxon>
        <taxon>Pseudoalteromonas</taxon>
    </lineage>
</organism>
<evidence type="ECO:0000313" key="2">
    <source>
        <dbReference type="Proteomes" id="UP000570493"/>
    </source>
</evidence>
<accession>A0A7Y0DVH2</accession>
<dbReference type="AlphaFoldDB" id="A0A7Y0DVH2"/>
<reference evidence="1" key="1">
    <citation type="submission" date="2020-04" db="EMBL/GenBank/DDBJ databases">
        <title>Genome Sequencing for Pseudoaltermonas arctica.</title>
        <authorList>
            <person name="Elkins N.S."/>
        </authorList>
    </citation>
    <scope>NUCLEOTIDE SEQUENCE [LARGE SCALE GENOMIC DNA]</scope>
    <source>
        <strain evidence="1">NEC-BIFX-2020_0012</strain>
    </source>
</reference>